<dbReference type="CDD" id="cd00051">
    <property type="entry name" value="EFh"/>
    <property type="match status" value="2"/>
</dbReference>
<dbReference type="Gene3D" id="1.10.238.10">
    <property type="entry name" value="EF-hand"/>
    <property type="match status" value="1"/>
</dbReference>
<dbReference type="EMBL" id="JAGSOH010000028">
    <property type="protein sequence ID" value="MBR7827120.1"/>
    <property type="molecule type" value="Genomic_DNA"/>
</dbReference>
<keyword evidence="2" id="KW-0677">Repeat</keyword>
<comment type="caution">
    <text evidence="4">The sequence shown here is derived from an EMBL/GenBank/DDBJ whole genome shotgun (WGS) entry which is preliminary data.</text>
</comment>
<dbReference type="SMART" id="SM00054">
    <property type="entry name" value="EFh"/>
    <property type="match status" value="4"/>
</dbReference>
<dbReference type="PROSITE" id="PS00018">
    <property type="entry name" value="EF_HAND_1"/>
    <property type="match status" value="3"/>
</dbReference>
<dbReference type="GO" id="GO:0005509">
    <property type="term" value="F:calcium ion binding"/>
    <property type="evidence" value="ECO:0007669"/>
    <property type="project" value="InterPro"/>
</dbReference>
<sequence>MLTALQRRKLQLRFALLDTDGNGYLSQRDYDLVTLRLCAAFGHLPGTPEYERVHHAYLELWEQLRGLMDSDGEGRISLSQFMDGCERLMREQPLPPAHDPVELIFEMVDADGNGVIDLSEFTKWMHSYGVGAQDTVEAFDLLDSDDDGVLSRPEVAAAAQAFYASNDPADVGNWLFGPL</sequence>
<dbReference type="InterPro" id="IPR011992">
    <property type="entry name" value="EF-hand-dom_pair"/>
</dbReference>
<gene>
    <name evidence="4" type="ORF">KDK95_12455</name>
</gene>
<reference evidence="4" key="1">
    <citation type="submission" date="2021-04" db="EMBL/GenBank/DDBJ databases">
        <title>Genome based classification of Actinospica acidithermotolerans sp. nov., an actinobacterium isolated from an Indonesian hot spring.</title>
        <authorList>
            <person name="Kusuma A.B."/>
            <person name="Putra K.E."/>
            <person name="Nafisah S."/>
            <person name="Loh J."/>
            <person name="Nouioui I."/>
            <person name="Goodfellow M."/>
        </authorList>
    </citation>
    <scope>NUCLEOTIDE SEQUENCE</scope>
    <source>
        <strain evidence="4">MGRD01-02</strain>
    </source>
</reference>
<dbReference type="PANTHER" id="PTHR23055">
    <property type="entry name" value="CALCIUM BINDING PROTEINS"/>
    <property type="match status" value="1"/>
</dbReference>
<dbReference type="AlphaFoldDB" id="A0A941E692"/>
<evidence type="ECO:0000313" key="5">
    <source>
        <dbReference type="Proteomes" id="UP000676325"/>
    </source>
</evidence>
<name>A0A941E692_9ACTN</name>
<dbReference type="Proteomes" id="UP000676325">
    <property type="component" value="Unassembled WGS sequence"/>
</dbReference>
<dbReference type="RefSeq" id="WP_212518265.1">
    <property type="nucleotide sequence ID" value="NZ_JAGSOH010000028.1"/>
</dbReference>
<evidence type="ECO:0000256" key="1">
    <source>
        <dbReference type="ARBA" id="ARBA00022723"/>
    </source>
</evidence>
<accession>A0A941E692</accession>
<dbReference type="SUPFAM" id="SSF47473">
    <property type="entry name" value="EF-hand"/>
    <property type="match status" value="1"/>
</dbReference>
<dbReference type="Pfam" id="PF13202">
    <property type="entry name" value="EF-hand_5"/>
    <property type="match status" value="1"/>
</dbReference>
<dbReference type="PROSITE" id="PS50222">
    <property type="entry name" value="EF_HAND_2"/>
    <property type="match status" value="3"/>
</dbReference>
<protein>
    <submittedName>
        <fullName evidence="4">EF-hand domain-containing protein</fullName>
    </submittedName>
</protein>
<organism evidence="4 5">
    <name type="scientific">Actinospica acidithermotolerans</name>
    <dbReference type="NCBI Taxonomy" id="2828514"/>
    <lineage>
        <taxon>Bacteria</taxon>
        <taxon>Bacillati</taxon>
        <taxon>Actinomycetota</taxon>
        <taxon>Actinomycetes</taxon>
        <taxon>Catenulisporales</taxon>
        <taxon>Actinospicaceae</taxon>
        <taxon>Actinospica</taxon>
    </lineage>
</organism>
<evidence type="ECO:0000259" key="3">
    <source>
        <dbReference type="PROSITE" id="PS50222"/>
    </source>
</evidence>
<keyword evidence="5" id="KW-1185">Reference proteome</keyword>
<feature type="domain" description="EF-hand" evidence="3">
    <location>
        <begin position="137"/>
        <end position="165"/>
    </location>
</feature>
<proteinExistence type="predicted"/>
<dbReference type="InterPro" id="IPR028846">
    <property type="entry name" value="Recoverin"/>
</dbReference>
<dbReference type="InterPro" id="IPR018247">
    <property type="entry name" value="EF_Hand_1_Ca_BS"/>
</dbReference>
<evidence type="ECO:0000313" key="4">
    <source>
        <dbReference type="EMBL" id="MBR7827120.1"/>
    </source>
</evidence>
<dbReference type="InterPro" id="IPR002048">
    <property type="entry name" value="EF_hand_dom"/>
</dbReference>
<keyword evidence="1" id="KW-0479">Metal-binding</keyword>
<feature type="domain" description="EF-hand" evidence="3">
    <location>
        <begin position="5"/>
        <end position="40"/>
    </location>
</feature>
<evidence type="ECO:0000256" key="2">
    <source>
        <dbReference type="ARBA" id="ARBA00022737"/>
    </source>
</evidence>
<feature type="domain" description="EF-hand" evidence="3">
    <location>
        <begin position="96"/>
        <end position="131"/>
    </location>
</feature>
<dbReference type="Pfam" id="PF13499">
    <property type="entry name" value="EF-hand_7"/>
    <property type="match status" value="1"/>
</dbReference>